<feature type="compositionally biased region" description="Basic and acidic residues" evidence="1">
    <location>
        <begin position="1210"/>
        <end position="1221"/>
    </location>
</feature>
<feature type="compositionally biased region" description="Basic and acidic residues" evidence="1">
    <location>
        <begin position="1281"/>
        <end position="1293"/>
    </location>
</feature>
<feature type="compositionally biased region" description="Basic and acidic residues" evidence="1">
    <location>
        <begin position="1302"/>
        <end position="1322"/>
    </location>
</feature>
<reference evidence="3" key="1">
    <citation type="journal article" date="2020" name="BMC Genomics">
        <title>Correction to: Identification and distribution of gene clusters required for synthesis of sphingolipid metabolism inhibitors in diverse species of the filamentous fungus Fusarium.</title>
        <authorList>
            <person name="Kim H.S."/>
            <person name="Lohmar J.M."/>
            <person name="Busman M."/>
            <person name="Brown D.W."/>
            <person name="Naumann T.A."/>
            <person name="Divon H.H."/>
            <person name="Lysoe E."/>
            <person name="Uhlig S."/>
            <person name="Proctor R.H."/>
        </authorList>
    </citation>
    <scope>NUCLEOTIDE SEQUENCE</scope>
    <source>
        <strain evidence="3">NRRL 22465</strain>
    </source>
</reference>
<sequence length="1430" mass="159308">MRSMRDDSRARPPDVMLTQAAPAIDGTPGADVLMVGEHDDEPSDASSYDPEAALLGDDTTQLNGASNNKRKTPGSTDLSQASNVKRARLQADGPFGSREPHVSGADGAKQLPAEIWQHIFTFLPPRHLGRLLSVNKLFHAFLNPSSSSTFAPSHSVLPSSLAYLKPDAIWQASRRQFWPRMPAPLKGKSELHMWRLVCSASCQFCGSKGDLQSSIAADEWHRGPGAKGVSPIFPLCVCTCGRCLEIDVLLSSIIPSLLLPALPPILLTDHMHVITPRVLQTGVLPPDTQVTKFFWSEHIEQIKSEFEQVKVLGAAAAEEWIKGLEIRGKQALADASRWEKWDFAGGLGQVRTSLSPIKSGPLEAKRQLSVAPSSPKPLPSHHLPNSAQNHDEQQDRAFGTNHIPGLTVKPDMAHQQSRSQGQQKRTKEEVAQLKSQRRADIERRAMLLDPPLTASVLAHIPSFQAALQLITPLDDNAWELLKPRLLAQRQEAETRDRENTANSRALRDKLVVQKNGKKPAQVPREVSDQEWDDIQGPVRVRISAYADEIIKGWNNGEKLKKKNCPQLAADVLLYVRKRFYAEIAKDAAAAAAARKPLVVEPPEGPWTQKLTLENMKWVFDMKIKPHTEQFRKELFICNSCNGTLKFFGFEGVIQHYAAKHTSALSLGNVVVHWRAEWPEVPPFSPEPRAIELAHFGKTANYSLPPVAPQLQQGYAGYQLGPPTGYAPPGYGAPASAPLLPEYSSGPPIQMPPTSAYAQAGPHGYGASYSSVPYPDNAAYASFSQPFSAELAYSPHDQPNGYAVPPVPAPPAFDYGLYPNHQATYGASSADNTYQSRLDTMAKVTKDTWFKMAGVKNVPITIKICAVIHHISKIFHNDHNEVAPLAMFIDGLSTHKDMRCIRNVTGLSCNVCLEDRKISLHQLVNHFMKQHVEGQESQGMPPLDWRLDMVSLLTESDWSGLKQLLKHNRSAYAIVSDAIPWAFEEAYTDTTEQQRPPRSRSEKASSNKKTNGKYEYLVAAFGEHGSESQAQGRYEIENRLQQPPDYGHSEPQAVREEDADRGHILPHVQSHVQHHVGPKQDIPHLRPASEIYGSKKKAGVAAAQDTSAAGTSDRHPASTYEGAEKAATHDERRAIKTEYPEDHHGRPGVVQPQHGTHWRDERSLDYRDVREPRYSVVEPPVPRDRSASVGNRPQDSRHSVHPPVNTIPDFPEARPRAEHSRPDFVENYESMIKEEVVYVDESGREIGRGMRARDTLPQGSRYGVPDDSMFDSHRYPPSPWYEGHESARYRERSPRPRHAPPAHRYEPESTSRRGYYDYHDTRAPPEPPVEAYELVEVRGPQGDYFIRRPIRHDERDYYAHDSRRPPRDHHAYAGHRVSGEHLDSRMGYAPDPPAASVAPGQPAVRPAYDDYDPRYPSASTGERAAYHGNAR</sequence>
<proteinExistence type="predicted"/>
<dbReference type="PROSITE" id="PS50181">
    <property type="entry name" value="FBOX"/>
    <property type="match status" value="1"/>
</dbReference>
<dbReference type="Pfam" id="PF12937">
    <property type="entry name" value="F-box-like"/>
    <property type="match status" value="1"/>
</dbReference>
<dbReference type="Pfam" id="PF25422">
    <property type="entry name" value="DUF7892"/>
    <property type="match status" value="1"/>
</dbReference>
<dbReference type="InterPro" id="IPR036047">
    <property type="entry name" value="F-box-like_dom_sf"/>
</dbReference>
<dbReference type="EMBL" id="JABEYC010000524">
    <property type="protein sequence ID" value="KAF4976538.1"/>
    <property type="molecule type" value="Genomic_DNA"/>
</dbReference>
<organism evidence="3 4">
    <name type="scientific">Fusarium zealandicum</name>
    <dbReference type="NCBI Taxonomy" id="1053134"/>
    <lineage>
        <taxon>Eukaryota</taxon>
        <taxon>Fungi</taxon>
        <taxon>Dikarya</taxon>
        <taxon>Ascomycota</taxon>
        <taxon>Pezizomycotina</taxon>
        <taxon>Sordariomycetes</taxon>
        <taxon>Hypocreomycetidae</taxon>
        <taxon>Hypocreales</taxon>
        <taxon>Nectriaceae</taxon>
        <taxon>Fusarium</taxon>
        <taxon>Fusarium staphyleae species complex</taxon>
    </lineage>
</organism>
<comment type="caution">
    <text evidence="3">The sequence shown here is derived from an EMBL/GenBank/DDBJ whole genome shotgun (WGS) entry which is preliminary data.</text>
</comment>
<feature type="compositionally biased region" description="Basic and acidic residues" evidence="1">
    <location>
        <begin position="1156"/>
        <end position="1172"/>
    </location>
</feature>
<feature type="region of interest" description="Disordered" evidence="1">
    <location>
        <begin position="1350"/>
        <end position="1430"/>
    </location>
</feature>
<dbReference type="Gene3D" id="1.20.1280.50">
    <property type="match status" value="1"/>
</dbReference>
<feature type="compositionally biased region" description="Polar residues" evidence="1">
    <location>
        <begin position="414"/>
        <end position="423"/>
    </location>
</feature>
<reference evidence="3" key="2">
    <citation type="submission" date="2020-05" db="EMBL/GenBank/DDBJ databases">
        <authorList>
            <person name="Kim H.-S."/>
            <person name="Proctor R.H."/>
            <person name="Brown D.W."/>
        </authorList>
    </citation>
    <scope>NUCLEOTIDE SEQUENCE</scope>
    <source>
        <strain evidence="3">NRRL 22465</strain>
    </source>
</reference>
<evidence type="ECO:0000313" key="4">
    <source>
        <dbReference type="Proteomes" id="UP000635477"/>
    </source>
</evidence>
<feature type="compositionally biased region" description="Basic and acidic residues" evidence="1">
    <location>
        <begin position="1350"/>
        <end position="1383"/>
    </location>
</feature>
<evidence type="ECO:0000313" key="3">
    <source>
        <dbReference type="EMBL" id="KAF4976538.1"/>
    </source>
</evidence>
<dbReference type="InterPro" id="IPR001810">
    <property type="entry name" value="F-box_dom"/>
</dbReference>
<dbReference type="SUPFAM" id="SSF81383">
    <property type="entry name" value="F-box domain"/>
    <property type="match status" value="1"/>
</dbReference>
<accession>A0A8H4UH65</accession>
<feature type="compositionally biased region" description="Basic and acidic residues" evidence="1">
    <location>
        <begin position="1111"/>
        <end position="1144"/>
    </location>
</feature>
<feature type="compositionally biased region" description="Polar residues" evidence="1">
    <location>
        <begin position="58"/>
        <end position="81"/>
    </location>
</feature>
<keyword evidence="4" id="KW-1185">Reference proteome</keyword>
<name>A0A8H4UH65_9HYPO</name>
<dbReference type="Proteomes" id="UP000635477">
    <property type="component" value="Unassembled WGS sequence"/>
</dbReference>
<feature type="region of interest" description="Disordered" evidence="1">
    <location>
        <begin position="987"/>
        <end position="1008"/>
    </location>
</feature>
<feature type="region of interest" description="Disordered" evidence="1">
    <location>
        <begin position="354"/>
        <end position="429"/>
    </location>
</feature>
<feature type="region of interest" description="Disordered" evidence="1">
    <location>
        <begin position="1"/>
        <end position="81"/>
    </location>
</feature>
<feature type="region of interest" description="Disordered" evidence="1">
    <location>
        <begin position="1247"/>
        <end position="1330"/>
    </location>
</feature>
<evidence type="ECO:0000259" key="2">
    <source>
        <dbReference type="PROSITE" id="PS50181"/>
    </source>
</evidence>
<dbReference type="InterPro" id="IPR057214">
    <property type="entry name" value="DUF7892"/>
</dbReference>
<feature type="domain" description="F-box" evidence="2">
    <location>
        <begin position="105"/>
        <end position="153"/>
    </location>
</feature>
<dbReference type="OrthoDB" id="2322499at2759"/>
<dbReference type="CDD" id="cd09917">
    <property type="entry name" value="F-box_SF"/>
    <property type="match status" value="1"/>
</dbReference>
<protein>
    <recommendedName>
        <fullName evidence="2">F-box domain-containing protein</fullName>
    </recommendedName>
</protein>
<gene>
    <name evidence="3" type="ORF">FZEAL_6810</name>
</gene>
<feature type="compositionally biased region" description="Basic and acidic residues" evidence="1">
    <location>
        <begin position="1"/>
        <end position="12"/>
    </location>
</feature>
<feature type="region of interest" description="Disordered" evidence="1">
    <location>
        <begin position="1095"/>
        <end position="1221"/>
    </location>
</feature>
<evidence type="ECO:0000256" key="1">
    <source>
        <dbReference type="SAM" id="MobiDB-lite"/>
    </source>
</evidence>